<gene>
    <name evidence="3" type="ORF">BBA_05293</name>
</gene>
<sequence length="434" mass="46298">MTLPGASAKKGGSSGDGNSNNDSPSSGGGSGGSGGGGSSSDDSSSGGSSTGDEGCGIPAIPPVWKWDLIPFHATNNTGMKGVGLGYGGSFFKGEASLKYVVTAGQRCRPGDLQTSHMLGYAWIGPQPSYPASPTNSIIIGFKAWETDKSLDNIGDSYAYIKKDQFCPKKPDLFRVTTTHGWSNFSTRTTQAADFMNMTLAESAANSDQALFNATMMDELNFKPTDDGLLLILPKRACSDSREHTFRLPDQLTMNGSFTNTTLNLALSGRGNATSSSIRDNEITAEFEITFTGVFDAANSTHKISVQPQSQPLVTWVQSFGLRATALRWSSSFVYIAAALLFIATMATGQEQRKRLSRKPASPAATELGHDDGRRLVLASREMLPKGHKSSSRDAAKGLFIREMAGIDVGVEIGLWEVNVDTAGLQYQPRRCLSR</sequence>
<feature type="compositionally biased region" description="Low complexity" evidence="1">
    <location>
        <begin position="39"/>
        <end position="52"/>
    </location>
</feature>
<evidence type="ECO:0000256" key="2">
    <source>
        <dbReference type="SAM" id="Phobius"/>
    </source>
</evidence>
<keyword evidence="2" id="KW-0472">Membrane</keyword>
<dbReference type="RefSeq" id="XP_008598612.1">
    <property type="nucleotide sequence ID" value="XM_008600390.1"/>
</dbReference>
<dbReference type="AlphaFoldDB" id="J4UM78"/>
<dbReference type="HOGENOM" id="CLU_051696_0_0_1"/>
<feature type="compositionally biased region" description="Gly residues" evidence="1">
    <location>
        <begin position="26"/>
        <end position="38"/>
    </location>
</feature>
<feature type="transmembrane region" description="Helical" evidence="2">
    <location>
        <begin position="328"/>
        <end position="348"/>
    </location>
</feature>
<accession>J4UM78</accession>
<keyword evidence="2" id="KW-0812">Transmembrane</keyword>
<dbReference type="Proteomes" id="UP000002762">
    <property type="component" value="Unassembled WGS sequence"/>
</dbReference>
<dbReference type="OrthoDB" id="4869700at2759"/>
<dbReference type="GeneID" id="19888305"/>
<feature type="compositionally biased region" description="Low complexity" evidence="1">
    <location>
        <begin position="16"/>
        <end position="25"/>
    </location>
</feature>
<reference evidence="3 4" key="1">
    <citation type="journal article" date="2012" name="Sci. Rep.">
        <title>Genomic perspectives on the evolution of fungal entomopathogenicity in Beauveria bassiana.</title>
        <authorList>
            <person name="Xiao G."/>
            <person name="Ying S.H."/>
            <person name="Zheng P."/>
            <person name="Wang Z.L."/>
            <person name="Zhang S."/>
            <person name="Xie X.Q."/>
            <person name="Shang Y."/>
            <person name="St Leger R.J."/>
            <person name="Zhao G.P."/>
            <person name="Wang C."/>
            <person name="Feng M.G."/>
        </authorList>
    </citation>
    <scope>NUCLEOTIDE SEQUENCE [LARGE SCALE GENOMIC DNA]</scope>
    <source>
        <strain evidence="3 4">ARSEF 2860</strain>
    </source>
</reference>
<keyword evidence="4" id="KW-1185">Reference proteome</keyword>
<name>J4UM78_BEAB2</name>
<keyword evidence="2" id="KW-1133">Transmembrane helix</keyword>
<organism evidence="3 4">
    <name type="scientific">Beauveria bassiana (strain ARSEF 2860)</name>
    <name type="common">White muscardine disease fungus</name>
    <name type="synonym">Tritirachium shiotae</name>
    <dbReference type="NCBI Taxonomy" id="655819"/>
    <lineage>
        <taxon>Eukaryota</taxon>
        <taxon>Fungi</taxon>
        <taxon>Dikarya</taxon>
        <taxon>Ascomycota</taxon>
        <taxon>Pezizomycotina</taxon>
        <taxon>Sordariomycetes</taxon>
        <taxon>Hypocreomycetidae</taxon>
        <taxon>Hypocreales</taxon>
        <taxon>Cordycipitaceae</taxon>
        <taxon>Beauveria</taxon>
    </lineage>
</organism>
<evidence type="ECO:0000313" key="4">
    <source>
        <dbReference type="Proteomes" id="UP000002762"/>
    </source>
</evidence>
<dbReference type="InParanoid" id="J4UM78"/>
<feature type="region of interest" description="Disordered" evidence="1">
    <location>
        <begin position="1"/>
        <end position="56"/>
    </location>
</feature>
<evidence type="ECO:0000256" key="1">
    <source>
        <dbReference type="SAM" id="MobiDB-lite"/>
    </source>
</evidence>
<evidence type="ECO:0000313" key="3">
    <source>
        <dbReference type="EMBL" id="EJP65882.1"/>
    </source>
</evidence>
<proteinExistence type="predicted"/>
<dbReference type="EMBL" id="JH725162">
    <property type="protein sequence ID" value="EJP65882.1"/>
    <property type="molecule type" value="Genomic_DNA"/>
</dbReference>
<protein>
    <submittedName>
        <fullName evidence="3">Uncharacterized protein</fullName>
    </submittedName>
</protein>